<protein>
    <submittedName>
        <fullName evidence="1">Uncharacterized protein</fullName>
    </submittedName>
</protein>
<organism evidence="1 2">
    <name type="scientific">Rotaria magnacalcarata</name>
    <dbReference type="NCBI Taxonomy" id="392030"/>
    <lineage>
        <taxon>Eukaryota</taxon>
        <taxon>Metazoa</taxon>
        <taxon>Spiralia</taxon>
        <taxon>Gnathifera</taxon>
        <taxon>Rotifera</taxon>
        <taxon>Eurotatoria</taxon>
        <taxon>Bdelloidea</taxon>
        <taxon>Philodinida</taxon>
        <taxon>Philodinidae</taxon>
        <taxon>Rotaria</taxon>
    </lineage>
</organism>
<comment type="caution">
    <text evidence="1">The sequence shown here is derived from an EMBL/GenBank/DDBJ whole genome shotgun (WGS) entry which is preliminary data.</text>
</comment>
<proteinExistence type="predicted"/>
<name>A0A816MK94_9BILA</name>
<dbReference type="EMBL" id="CAJNRG010000480">
    <property type="protein sequence ID" value="CAF2003238.1"/>
    <property type="molecule type" value="Genomic_DNA"/>
</dbReference>
<gene>
    <name evidence="1" type="ORF">XDN619_LOCUS3403</name>
</gene>
<evidence type="ECO:0000313" key="2">
    <source>
        <dbReference type="Proteomes" id="UP000663887"/>
    </source>
</evidence>
<reference evidence="1" key="1">
    <citation type="submission" date="2021-02" db="EMBL/GenBank/DDBJ databases">
        <authorList>
            <person name="Nowell W R."/>
        </authorList>
    </citation>
    <scope>NUCLEOTIDE SEQUENCE</scope>
</reference>
<dbReference type="InterPro" id="IPR008491">
    <property type="entry name" value="CDK5RAP3"/>
</dbReference>
<dbReference type="Proteomes" id="UP000663887">
    <property type="component" value="Unassembled WGS sequence"/>
</dbReference>
<accession>A0A816MK94</accession>
<sequence length="328" mass="37845">MLYRKEDIFRLDQHCSTIRNAVLYTIQEHKIKTADIGSTSTTTQFIGCALNGIVKMTSQIVFNYEIANIYQEIEVKQEANQSDRIDFDTGAEIDLSAIDTVPELLDRALSSNDFKKILKNSDSIFTSISNRQLDRLFSMRDSYKRVDRLVNCFPQKKTPIKRNRLQQNDLDDKESNSLKEEQQLKEKLCLFISYIKQLKEQKTDRTIVEKRPPINVSKDRNESPFTGAFRSLSDINNLNNIESFKFFLSQHGHDWPEIRKAIKVLKSNRLTIAHPGDENTSNKDIEDTINKSFPDVTSPFHIKALQALQLLELLAVELQQSLFIPITN</sequence>
<evidence type="ECO:0000313" key="1">
    <source>
        <dbReference type="EMBL" id="CAF2003238.1"/>
    </source>
</evidence>
<dbReference type="Pfam" id="PF05600">
    <property type="entry name" value="CDK5RAP3"/>
    <property type="match status" value="1"/>
</dbReference>
<dbReference type="AlphaFoldDB" id="A0A816MK94"/>